<evidence type="ECO:0000256" key="1">
    <source>
        <dbReference type="SAM" id="Phobius"/>
    </source>
</evidence>
<dbReference type="AlphaFoldDB" id="A0A0A9BQ45"/>
<keyword evidence="1" id="KW-0812">Transmembrane</keyword>
<accession>A0A0A9BQ45</accession>
<feature type="transmembrane region" description="Helical" evidence="1">
    <location>
        <begin position="20"/>
        <end position="40"/>
    </location>
</feature>
<protein>
    <submittedName>
        <fullName evidence="2">Uncharacterized protein</fullName>
    </submittedName>
</protein>
<proteinExistence type="predicted"/>
<organism evidence="2">
    <name type="scientific">Arundo donax</name>
    <name type="common">Giant reed</name>
    <name type="synonym">Donax arundinaceus</name>
    <dbReference type="NCBI Taxonomy" id="35708"/>
    <lineage>
        <taxon>Eukaryota</taxon>
        <taxon>Viridiplantae</taxon>
        <taxon>Streptophyta</taxon>
        <taxon>Embryophyta</taxon>
        <taxon>Tracheophyta</taxon>
        <taxon>Spermatophyta</taxon>
        <taxon>Magnoliopsida</taxon>
        <taxon>Liliopsida</taxon>
        <taxon>Poales</taxon>
        <taxon>Poaceae</taxon>
        <taxon>PACMAD clade</taxon>
        <taxon>Arundinoideae</taxon>
        <taxon>Arundineae</taxon>
        <taxon>Arundo</taxon>
    </lineage>
</organism>
<dbReference type="EMBL" id="GBRH01234565">
    <property type="protein sequence ID" value="JAD63330.1"/>
    <property type="molecule type" value="Transcribed_RNA"/>
</dbReference>
<reference evidence="2" key="2">
    <citation type="journal article" date="2015" name="Data Brief">
        <title>Shoot transcriptome of the giant reed, Arundo donax.</title>
        <authorList>
            <person name="Barrero R.A."/>
            <person name="Guerrero F.D."/>
            <person name="Moolhuijzen P."/>
            <person name="Goolsby J.A."/>
            <person name="Tidwell J."/>
            <person name="Bellgard S.E."/>
            <person name="Bellgard M.I."/>
        </authorList>
    </citation>
    <scope>NUCLEOTIDE SEQUENCE</scope>
    <source>
        <tissue evidence="2">Shoot tissue taken approximately 20 cm above the soil surface</tissue>
    </source>
</reference>
<reference evidence="2" key="1">
    <citation type="submission" date="2014-09" db="EMBL/GenBank/DDBJ databases">
        <authorList>
            <person name="Magalhaes I.L.F."/>
            <person name="Oliveira U."/>
            <person name="Santos F.R."/>
            <person name="Vidigal T.H.D.A."/>
            <person name="Brescovit A.D."/>
            <person name="Santos A.J."/>
        </authorList>
    </citation>
    <scope>NUCLEOTIDE SEQUENCE</scope>
    <source>
        <tissue evidence="2">Shoot tissue taken approximately 20 cm above the soil surface</tissue>
    </source>
</reference>
<evidence type="ECO:0000313" key="2">
    <source>
        <dbReference type="EMBL" id="JAD63330.1"/>
    </source>
</evidence>
<name>A0A0A9BQ45_ARUDO</name>
<keyword evidence="1" id="KW-1133">Transmembrane helix</keyword>
<keyword evidence="1" id="KW-0472">Membrane</keyword>
<sequence length="75" mass="8675">MPLQFSFIPDLPSQNHLSLVYHQVVILYPFMPSTSILLFFPLKTYPIFPNCPCLQPHTLFSLGLWTRGHVRPLHA</sequence>